<dbReference type="Proteomes" id="UP001142489">
    <property type="component" value="Unassembled WGS sequence"/>
</dbReference>
<name>A0A9Q1ART8_9SAUR</name>
<evidence type="ECO:0008006" key="4">
    <source>
        <dbReference type="Google" id="ProtNLM"/>
    </source>
</evidence>
<feature type="region of interest" description="Disordered" evidence="1">
    <location>
        <begin position="1"/>
        <end position="26"/>
    </location>
</feature>
<evidence type="ECO:0000313" key="2">
    <source>
        <dbReference type="EMBL" id="KAJ7306026.1"/>
    </source>
</evidence>
<evidence type="ECO:0000256" key="1">
    <source>
        <dbReference type="SAM" id="MobiDB-lite"/>
    </source>
</evidence>
<dbReference type="Pfam" id="PF24787">
    <property type="entry name" value="TEX47"/>
    <property type="match status" value="1"/>
</dbReference>
<gene>
    <name evidence="2" type="ORF">JRQ81_010392</name>
</gene>
<dbReference type="InterPro" id="IPR055308">
    <property type="entry name" value="TEX47-like"/>
</dbReference>
<reference evidence="2" key="1">
    <citation type="journal article" date="2023" name="DNA Res.">
        <title>Chromosome-level genome assembly of Phrynocephalus forsythii using third-generation DNA sequencing and Hi-C analysis.</title>
        <authorList>
            <person name="Qi Y."/>
            <person name="Zhao W."/>
            <person name="Zhao Y."/>
            <person name="Niu C."/>
            <person name="Cao S."/>
            <person name="Zhang Y."/>
        </authorList>
    </citation>
    <scope>NUCLEOTIDE SEQUENCE</scope>
    <source>
        <tissue evidence="2">Muscle</tissue>
    </source>
</reference>
<sequence length="298" mass="33805">MVCVQRDWVSSPEDGQKQGGETEGRWEKNNTLSQSSEVAIFYPIRCSHFYLVGSVTAARNTMANMLTDSVPRTTLLSALEEKRRQQLKKYLLHRLFFVAMVREEVRDGDITDYHEQLFQRIQKFHLGEPASGVLLIYPRCILHILEASSGTLYRILMDLAALEKHGPNALLQDVKILVMSHNIPTRLFNQWYATAVEVPVTLEDVTQSQTTEEVITECLTLILKLGVYLATLKVGNKGLSECLHNAVPELLIPAETIQCLCRAKECLSPAEFLQMYNNPLQPNMDSETVWPTPAHMFK</sequence>
<dbReference type="PANTHER" id="PTHR34035:SF1">
    <property type="entry name" value="TESTIS-EXPRESSED PROTEIN 47"/>
    <property type="match status" value="1"/>
</dbReference>
<dbReference type="AlphaFoldDB" id="A0A9Q1ART8"/>
<dbReference type="EMBL" id="JAPFRF010000021">
    <property type="protein sequence ID" value="KAJ7306026.1"/>
    <property type="molecule type" value="Genomic_DNA"/>
</dbReference>
<dbReference type="OrthoDB" id="548795at2759"/>
<evidence type="ECO:0000313" key="3">
    <source>
        <dbReference type="Proteomes" id="UP001142489"/>
    </source>
</evidence>
<dbReference type="PANTHER" id="PTHR34035">
    <property type="entry name" value="TESTIS-EXPRESSED PROTEIN 47"/>
    <property type="match status" value="1"/>
</dbReference>
<accession>A0A9Q1ART8</accession>
<proteinExistence type="predicted"/>
<organism evidence="2 3">
    <name type="scientific">Phrynocephalus forsythii</name>
    <dbReference type="NCBI Taxonomy" id="171643"/>
    <lineage>
        <taxon>Eukaryota</taxon>
        <taxon>Metazoa</taxon>
        <taxon>Chordata</taxon>
        <taxon>Craniata</taxon>
        <taxon>Vertebrata</taxon>
        <taxon>Euteleostomi</taxon>
        <taxon>Lepidosauria</taxon>
        <taxon>Squamata</taxon>
        <taxon>Bifurcata</taxon>
        <taxon>Unidentata</taxon>
        <taxon>Episquamata</taxon>
        <taxon>Toxicofera</taxon>
        <taxon>Iguania</taxon>
        <taxon>Acrodonta</taxon>
        <taxon>Agamidae</taxon>
        <taxon>Agaminae</taxon>
        <taxon>Phrynocephalus</taxon>
    </lineage>
</organism>
<comment type="caution">
    <text evidence="2">The sequence shown here is derived from an EMBL/GenBank/DDBJ whole genome shotgun (WGS) entry which is preliminary data.</text>
</comment>
<keyword evidence="3" id="KW-1185">Reference proteome</keyword>
<protein>
    <recommendedName>
        <fullName evidence="4">Testis-expressed protein 47</fullName>
    </recommendedName>
</protein>
<feature type="compositionally biased region" description="Basic and acidic residues" evidence="1">
    <location>
        <begin position="14"/>
        <end position="26"/>
    </location>
</feature>